<proteinExistence type="predicted"/>
<name>V7I7B2_9CLOT</name>
<evidence type="ECO:0000259" key="2">
    <source>
        <dbReference type="Pfam" id="PF22725"/>
    </source>
</evidence>
<dbReference type="eggNOG" id="COG0673">
    <property type="taxonomic scope" value="Bacteria"/>
</dbReference>
<sequence>MVRFGIIGTSTITEHFISGAQKVKGFKLNAIYSRDIEKSKLFGSKFSDDLHYFDDLEEFASSPEIDAVYIASPNSLHAPQSMLMLSKGKHVLCEKPAVSNSRELEEVLNLARSKNLLYMEAMKSLTMPAYLKLQELLPRIGKVRKYIGNYCQYSSRYDRHKNGEYVNTFRNEFSNGSLLDIGIYCLYPAVHLFGKPLGISANGVILEDGGVDGTGSLLLKYAEMDAVITHSKVSNSKMPSEIQGELGNILIDRIGSPERITLILRDGTVEEHVLNQESFNMMYEAQEFISLIEIGSKESLINSYSLALDVHKILDEARRQIGLVYPADR</sequence>
<dbReference type="Pfam" id="PF01408">
    <property type="entry name" value="GFO_IDH_MocA"/>
    <property type="match status" value="1"/>
</dbReference>
<accession>V7I7B2</accession>
<gene>
    <name evidence="3" type="ORF">T472_0205060</name>
</gene>
<dbReference type="InterPro" id="IPR000683">
    <property type="entry name" value="Gfo/Idh/MocA-like_OxRdtase_N"/>
</dbReference>
<dbReference type="RefSeq" id="WP_023387517.1">
    <property type="nucleotide sequence ID" value="NZ_AXUN02000068.1"/>
</dbReference>
<evidence type="ECO:0000313" key="4">
    <source>
        <dbReference type="Proteomes" id="UP000017747"/>
    </source>
</evidence>
<dbReference type="AlphaFoldDB" id="V7I7B2"/>
<dbReference type="PATRIC" id="fig|994573.3.peg.951"/>
<keyword evidence="4" id="KW-1185">Reference proteome</keyword>
<dbReference type="Gene3D" id="3.30.360.10">
    <property type="entry name" value="Dihydrodipicolinate Reductase, domain 2"/>
    <property type="match status" value="1"/>
</dbReference>
<comment type="caution">
    <text evidence="3">The sequence shown here is derived from an EMBL/GenBank/DDBJ whole genome shotgun (WGS) entry which is preliminary data.</text>
</comment>
<reference evidence="3 4" key="1">
    <citation type="journal article" date="2014" name="Genome Announc.">
        <title>Genome Sequence of Youngiibacter fragilis, the Type Strain of the Genus Youngiibacter.</title>
        <authorList>
            <person name="Wawrik C.B."/>
            <person name="Callaghan A.V."/>
            <person name="Stamps B.W."/>
            <person name="Wawrik B."/>
        </authorList>
    </citation>
    <scope>NUCLEOTIDE SEQUENCE [LARGE SCALE GENOMIC DNA]</scope>
    <source>
        <strain evidence="3 4">232.1</strain>
    </source>
</reference>
<protein>
    <submittedName>
        <fullName evidence="3">Oxidoreductase</fullName>
    </submittedName>
</protein>
<dbReference type="PANTHER" id="PTHR43054:SF1">
    <property type="entry name" value="SCYLLO-INOSITOL 2-DEHYDROGENASE (NADP(+)) IOLU"/>
    <property type="match status" value="1"/>
</dbReference>
<dbReference type="GO" id="GO:0000166">
    <property type="term" value="F:nucleotide binding"/>
    <property type="evidence" value="ECO:0007669"/>
    <property type="project" value="InterPro"/>
</dbReference>
<dbReference type="InterPro" id="IPR036291">
    <property type="entry name" value="NAD(P)-bd_dom_sf"/>
</dbReference>
<evidence type="ECO:0000313" key="3">
    <source>
        <dbReference type="EMBL" id="ETA81768.1"/>
    </source>
</evidence>
<dbReference type="OrthoDB" id="9783105at2"/>
<evidence type="ECO:0000259" key="1">
    <source>
        <dbReference type="Pfam" id="PF01408"/>
    </source>
</evidence>
<feature type="domain" description="Gfo/Idh/MocA-like oxidoreductase N-terminal" evidence="1">
    <location>
        <begin position="2"/>
        <end position="120"/>
    </location>
</feature>
<dbReference type="SUPFAM" id="SSF51735">
    <property type="entry name" value="NAD(P)-binding Rossmann-fold domains"/>
    <property type="match status" value="1"/>
</dbReference>
<dbReference type="PANTHER" id="PTHR43054">
    <property type="match status" value="1"/>
</dbReference>
<dbReference type="Gene3D" id="3.40.50.720">
    <property type="entry name" value="NAD(P)-binding Rossmann-like Domain"/>
    <property type="match status" value="1"/>
</dbReference>
<dbReference type="SUPFAM" id="SSF55347">
    <property type="entry name" value="Glyceraldehyde-3-phosphate dehydrogenase-like, C-terminal domain"/>
    <property type="match status" value="1"/>
</dbReference>
<dbReference type="InterPro" id="IPR055170">
    <property type="entry name" value="GFO_IDH_MocA-like_dom"/>
</dbReference>
<organism evidence="3 4">
    <name type="scientific">Youngiibacter fragilis 232.1</name>
    <dbReference type="NCBI Taxonomy" id="994573"/>
    <lineage>
        <taxon>Bacteria</taxon>
        <taxon>Bacillati</taxon>
        <taxon>Bacillota</taxon>
        <taxon>Clostridia</taxon>
        <taxon>Eubacteriales</taxon>
        <taxon>Clostridiaceae</taxon>
        <taxon>Youngiibacter</taxon>
    </lineage>
</organism>
<dbReference type="EMBL" id="AXUN02000068">
    <property type="protein sequence ID" value="ETA81768.1"/>
    <property type="molecule type" value="Genomic_DNA"/>
</dbReference>
<feature type="domain" description="GFO/IDH/MocA-like oxidoreductase" evidence="2">
    <location>
        <begin position="139"/>
        <end position="249"/>
    </location>
</feature>
<dbReference type="STRING" id="994573.T472_0205060"/>
<dbReference type="Proteomes" id="UP000017747">
    <property type="component" value="Unassembled WGS sequence"/>
</dbReference>
<dbReference type="Pfam" id="PF22725">
    <property type="entry name" value="GFO_IDH_MocA_C3"/>
    <property type="match status" value="1"/>
</dbReference>